<feature type="region of interest" description="Disordered" evidence="1">
    <location>
        <begin position="1"/>
        <end position="61"/>
    </location>
</feature>
<protein>
    <submittedName>
        <fullName evidence="2">Uncharacterized protein</fullName>
    </submittedName>
</protein>
<gene>
    <name evidence="2" type="ORF">NDU88_001087</name>
</gene>
<proteinExistence type="predicted"/>
<comment type="caution">
    <text evidence="2">The sequence shown here is derived from an EMBL/GenBank/DDBJ whole genome shotgun (WGS) entry which is preliminary data.</text>
</comment>
<evidence type="ECO:0000313" key="2">
    <source>
        <dbReference type="EMBL" id="KAJ1087928.1"/>
    </source>
</evidence>
<feature type="compositionally biased region" description="Polar residues" evidence="1">
    <location>
        <begin position="139"/>
        <end position="162"/>
    </location>
</feature>
<evidence type="ECO:0000256" key="1">
    <source>
        <dbReference type="SAM" id="MobiDB-lite"/>
    </source>
</evidence>
<name>A0AAV7LGI2_PLEWA</name>
<organism evidence="2 3">
    <name type="scientific">Pleurodeles waltl</name>
    <name type="common">Iberian ribbed newt</name>
    <dbReference type="NCBI Taxonomy" id="8319"/>
    <lineage>
        <taxon>Eukaryota</taxon>
        <taxon>Metazoa</taxon>
        <taxon>Chordata</taxon>
        <taxon>Craniata</taxon>
        <taxon>Vertebrata</taxon>
        <taxon>Euteleostomi</taxon>
        <taxon>Amphibia</taxon>
        <taxon>Batrachia</taxon>
        <taxon>Caudata</taxon>
        <taxon>Salamandroidea</taxon>
        <taxon>Salamandridae</taxon>
        <taxon>Pleurodelinae</taxon>
        <taxon>Pleurodeles</taxon>
    </lineage>
</organism>
<feature type="compositionally biased region" description="Polar residues" evidence="1">
    <location>
        <begin position="108"/>
        <end position="119"/>
    </location>
</feature>
<feature type="region of interest" description="Disordered" evidence="1">
    <location>
        <begin position="105"/>
        <end position="162"/>
    </location>
</feature>
<dbReference type="EMBL" id="JANPWB010000015">
    <property type="protein sequence ID" value="KAJ1087928.1"/>
    <property type="molecule type" value="Genomic_DNA"/>
</dbReference>
<dbReference type="Proteomes" id="UP001066276">
    <property type="component" value="Chromosome 11"/>
</dbReference>
<accession>A0AAV7LGI2</accession>
<feature type="compositionally biased region" description="Basic and acidic residues" evidence="1">
    <location>
        <begin position="1"/>
        <end position="10"/>
    </location>
</feature>
<keyword evidence="3" id="KW-1185">Reference proteome</keyword>
<dbReference type="AlphaFoldDB" id="A0AAV7LGI2"/>
<sequence length="162" mass="17110">MEPSRVDRAGLRHQQGETPPGGGGRHEHLQGRWGDVQRTRPSNRSGGSVDPEVGRAHSEGRAPAQIHLSSVGSVWGITIGVPRAAPLRAYLVGAGALKCAIREGPLSTGATSGRHQAASSRPRLRRCARGSGAPRHPKNTSQLSPEPPSHLQTTFPRAPGQQ</sequence>
<evidence type="ECO:0000313" key="3">
    <source>
        <dbReference type="Proteomes" id="UP001066276"/>
    </source>
</evidence>
<reference evidence="2" key="1">
    <citation type="journal article" date="2022" name="bioRxiv">
        <title>Sequencing and chromosome-scale assembly of the giantPleurodeles waltlgenome.</title>
        <authorList>
            <person name="Brown T."/>
            <person name="Elewa A."/>
            <person name="Iarovenko S."/>
            <person name="Subramanian E."/>
            <person name="Araus A.J."/>
            <person name="Petzold A."/>
            <person name="Susuki M."/>
            <person name="Suzuki K.-i.T."/>
            <person name="Hayashi T."/>
            <person name="Toyoda A."/>
            <person name="Oliveira C."/>
            <person name="Osipova E."/>
            <person name="Leigh N.D."/>
            <person name="Simon A."/>
            <person name="Yun M.H."/>
        </authorList>
    </citation>
    <scope>NUCLEOTIDE SEQUENCE</scope>
    <source>
        <strain evidence="2">20211129_DDA</strain>
        <tissue evidence="2">Liver</tissue>
    </source>
</reference>
<feature type="compositionally biased region" description="Basic and acidic residues" evidence="1">
    <location>
        <begin position="24"/>
        <end position="38"/>
    </location>
</feature>